<proteinExistence type="predicted"/>
<evidence type="ECO:0000313" key="3">
    <source>
        <dbReference type="Proteomes" id="UP000290092"/>
    </source>
</evidence>
<dbReference type="Pfam" id="PF12705">
    <property type="entry name" value="PDDEXK_1"/>
    <property type="match status" value="1"/>
</dbReference>
<dbReference type="InterPro" id="IPR027417">
    <property type="entry name" value="P-loop_NTPase"/>
</dbReference>
<comment type="caution">
    <text evidence="2">The sequence shown here is derived from an EMBL/GenBank/DDBJ whole genome shotgun (WGS) entry which is preliminary data.</text>
</comment>
<dbReference type="InterPro" id="IPR038726">
    <property type="entry name" value="PDDEXK_AddAB-type"/>
</dbReference>
<dbReference type="RefSeq" id="WP_114840830.1">
    <property type="nucleotide sequence ID" value="NZ_CP031219.1"/>
</dbReference>
<organism evidence="2 3">
    <name type="scientific">Malaciobacter mytili LMG 24559</name>
    <dbReference type="NCBI Taxonomy" id="1032238"/>
    <lineage>
        <taxon>Bacteria</taxon>
        <taxon>Pseudomonadati</taxon>
        <taxon>Campylobacterota</taxon>
        <taxon>Epsilonproteobacteria</taxon>
        <taxon>Campylobacterales</taxon>
        <taxon>Arcobacteraceae</taxon>
        <taxon>Malaciobacter</taxon>
    </lineage>
</organism>
<dbReference type="EMBL" id="NXID01000019">
    <property type="protein sequence ID" value="RXK15857.1"/>
    <property type="molecule type" value="Genomic_DNA"/>
</dbReference>
<dbReference type="SUPFAM" id="SSF52540">
    <property type="entry name" value="P-loop containing nucleoside triphosphate hydrolases"/>
    <property type="match status" value="1"/>
</dbReference>
<dbReference type="InterPro" id="IPR011335">
    <property type="entry name" value="Restrct_endonuc-II-like"/>
</dbReference>
<feature type="domain" description="PD-(D/E)XK endonuclease-like" evidence="1">
    <location>
        <begin position="547"/>
        <end position="780"/>
    </location>
</feature>
<keyword evidence="3" id="KW-1185">Reference proteome</keyword>
<accession>A0AAX2AFT3</accession>
<evidence type="ECO:0000313" key="2">
    <source>
        <dbReference type="EMBL" id="RXK15857.1"/>
    </source>
</evidence>
<sequence length="782" mass="93486">MQIKQKLIVFPTSRAIREHLLLNKSSNSLLPFFLTIDDFFKKSFFFNNKKLIDEEHKFLLLKESIKFDDFKKLGISSNFTQFLKQSDYIFRFFTEISSEKVDINEIKNVDTYEFYKEHLEILNKIKINYIELLEKNNFIDRVNEANHYKLNKDFLNKFEEIELNFEGYFTKVEFDKILQISENTKLIINLFTNEYNKKSIEAFKSIGFELEENKAYKLDISNKKILEETQVKSILQNFEIKGFASRINQIAYIKATIVSCIQSGVEPSKIVLIVPDEGFINKLKLFDNEGYFNFAMGLDITNSKSYKLLYTLFNLFSDEEFKIDFSIEFFKINKDFLEFIKQNWNKQLTLNIFEFLEKEVLQYEDNEEIIVKLNELFYKFKVLFFTNNSYILVKEALKILLQKLQKTTIDDVNSGKITVMGLLESRAVNFEVVIICDFNEEFIPKISLKDKFLSTKVKEYANLPTIKDRENLQKYYYKRLINNCKSLYVCYTNNELSFISRFASELFNRKIDNRVFDNEYKHIIYNKTNFSHFDKQIIETIDLSKMTWSATSLKAYLQCKRKFYLQYILKLKEHEISLKPKGYELGDIIHKILYEYFEKSLDSFERLEELFVKYTQKNPFLTLELEVWKKKIYKVFENEKQRFENIQILHKELPFNMTYQGINIKGAIDRIDKQNDKYLVIDYKTSSSLKVDSLKNYEKSCDFQLEFYYLAVQELYKTLNIESFYYDLNSAKLLKEEALDAKLELLNTIFNSFKQTKEINFEKCEDKALCGFCSYKIICNRE</sequence>
<dbReference type="Gene3D" id="3.90.320.10">
    <property type="match status" value="1"/>
</dbReference>
<reference evidence="2 3" key="1">
    <citation type="submission" date="2017-09" db="EMBL/GenBank/DDBJ databases">
        <title>Genomics of the genus Arcobacter.</title>
        <authorList>
            <person name="Perez-Cataluna A."/>
            <person name="Figueras M.J."/>
            <person name="Salas-Masso N."/>
        </authorList>
    </citation>
    <scope>NUCLEOTIDE SEQUENCE [LARGE SCALE GENOMIC DNA]</scope>
    <source>
        <strain evidence="2 3">CECT 7386</strain>
    </source>
</reference>
<dbReference type="Proteomes" id="UP000290092">
    <property type="component" value="Unassembled WGS sequence"/>
</dbReference>
<dbReference type="InterPro" id="IPR011604">
    <property type="entry name" value="PDDEXK-like_dom_sf"/>
</dbReference>
<evidence type="ECO:0000259" key="1">
    <source>
        <dbReference type="Pfam" id="PF12705"/>
    </source>
</evidence>
<name>A0AAX2AFT3_9BACT</name>
<dbReference type="AlphaFoldDB" id="A0AAX2AFT3"/>
<protein>
    <recommendedName>
        <fullName evidence="1">PD-(D/E)XK endonuclease-like domain-containing protein</fullName>
    </recommendedName>
</protein>
<dbReference type="KEGG" id="amyt:AMYT_0334"/>
<gene>
    <name evidence="2" type="ORF">CP985_06415</name>
</gene>
<dbReference type="SUPFAM" id="SSF52980">
    <property type="entry name" value="Restriction endonuclease-like"/>
    <property type="match status" value="1"/>
</dbReference>